<evidence type="ECO:0000256" key="2">
    <source>
        <dbReference type="ARBA" id="ARBA00022695"/>
    </source>
</evidence>
<evidence type="ECO:0000256" key="6">
    <source>
        <dbReference type="ARBA" id="ARBA00022918"/>
    </source>
</evidence>
<keyword evidence="1" id="KW-0808">Transferase</keyword>
<keyword evidence="5" id="KW-0378">Hydrolase</keyword>
<dbReference type="Pfam" id="PF17921">
    <property type="entry name" value="Integrase_H2C2"/>
    <property type="match status" value="1"/>
</dbReference>
<dbReference type="InterPro" id="IPR041373">
    <property type="entry name" value="RT_RNaseH"/>
</dbReference>
<dbReference type="SUPFAM" id="SSF53098">
    <property type="entry name" value="Ribonuclease H-like"/>
    <property type="match status" value="1"/>
</dbReference>
<dbReference type="SUPFAM" id="SSF56672">
    <property type="entry name" value="DNA/RNA polymerases"/>
    <property type="match status" value="1"/>
</dbReference>
<evidence type="ECO:0000256" key="5">
    <source>
        <dbReference type="ARBA" id="ARBA00022801"/>
    </source>
</evidence>
<protein>
    <recommendedName>
        <fullName evidence="7">Integrase catalytic domain-containing protein</fullName>
    </recommendedName>
</protein>
<dbReference type="GO" id="GO:0004519">
    <property type="term" value="F:endonuclease activity"/>
    <property type="evidence" value="ECO:0007669"/>
    <property type="project" value="UniProtKB-KW"/>
</dbReference>
<dbReference type="GO" id="GO:0015074">
    <property type="term" value="P:DNA integration"/>
    <property type="evidence" value="ECO:0007669"/>
    <property type="project" value="InterPro"/>
</dbReference>
<dbReference type="Proteomes" id="UP000596661">
    <property type="component" value="Chromosome 8"/>
</dbReference>
<dbReference type="PANTHER" id="PTHR37984">
    <property type="entry name" value="PROTEIN CBG26694"/>
    <property type="match status" value="1"/>
</dbReference>
<dbReference type="InterPro" id="IPR036397">
    <property type="entry name" value="RNaseH_sf"/>
</dbReference>
<dbReference type="PANTHER" id="PTHR37984:SF5">
    <property type="entry name" value="PROTEIN NYNRIN-LIKE"/>
    <property type="match status" value="1"/>
</dbReference>
<evidence type="ECO:0000256" key="1">
    <source>
        <dbReference type="ARBA" id="ARBA00022679"/>
    </source>
</evidence>
<dbReference type="InterPro" id="IPR050951">
    <property type="entry name" value="Retrovirus_Pol_polyprotein"/>
</dbReference>
<dbReference type="InterPro" id="IPR041588">
    <property type="entry name" value="Integrase_H2C2"/>
</dbReference>
<dbReference type="FunFam" id="1.10.340.70:FF:000001">
    <property type="entry name" value="Retrovirus-related Pol polyprotein from transposon gypsy-like Protein"/>
    <property type="match status" value="1"/>
</dbReference>
<dbReference type="AlphaFoldDB" id="A0A803QBR6"/>
<reference evidence="8" key="2">
    <citation type="submission" date="2021-03" db="UniProtKB">
        <authorList>
            <consortium name="EnsemblPlants"/>
        </authorList>
    </citation>
    <scope>IDENTIFICATION</scope>
</reference>
<dbReference type="InterPro" id="IPR043502">
    <property type="entry name" value="DNA/RNA_pol_sf"/>
</dbReference>
<dbReference type="EMBL" id="UZAU01000686">
    <property type="status" value="NOT_ANNOTATED_CDS"/>
    <property type="molecule type" value="Genomic_DNA"/>
</dbReference>
<name>A0A803QBR6_CANSA</name>
<dbReference type="GO" id="GO:0003676">
    <property type="term" value="F:nucleic acid binding"/>
    <property type="evidence" value="ECO:0007669"/>
    <property type="project" value="InterPro"/>
</dbReference>
<dbReference type="GO" id="GO:0016787">
    <property type="term" value="F:hydrolase activity"/>
    <property type="evidence" value="ECO:0007669"/>
    <property type="project" value="UniProtKB-KW"/>
</dbReference>
<proteinExistence type="predicted"/>
<sequence>MAAVVHCLDVWRHYVLRTKFTVVTDNVSNTYFKSQKKLTPKQARWQEYLAEFDFVWVHRPGKQNQVADALSRKHVHVFVGALTQASSTFFDQVREQSLLDPGYKKLLEEARKGELVRYWEEDGLLYAKGGRLFVPNSGTLRRELLKETHNPKWAGHPGVARMLALLSKSYYWPKMEQDIEVYVRTLLVCQQDKTERRHEARLLQPLPIPEKPWQSISMDFIVGFPEVKGFQSILVVVDRFSKYGIFIPAPHACPEDVTASLIMKNVVKYFGLPEDIISDSDSRFTGKLWTTLFNMLGSDLKFSTANHPQTDCQTERMNQLLEELLDVAQFCYNIQQSSATGMSPAEIVLGRQPLTPHEVTKQKSQGVCPASYRFARDRTELQEFAIDNLRKASRRMKKYAETHSTDLPLHVASEVVFPR</sequence>
<organism evidence="8 9">
    <name type="scientific">Cannabis sativa</name>
    <name type="common">Hemp</name>
    <name type="synonym">Marijuana</name>
    <dbReference type="NCBI Taxonomy" id="3483"/>
    <lineage>
        <taxon>Eukaryota</taxon>
        <taxon>Viridiplantae</taxon>
        <taxon>Streptophyta</taxon>
        <taxon>Embryophyta</taxon>
        <taxon>Tracheophyta</taxon>
        <taxon>Spermatophyta</taxon>
        <taxon>Magnoliopsida</taxon>
        <taxon>eudicotyledons</taxon>
        <taxon>Gunneridae</taxon>
        <taxon>Pentapetalae</taxon>
        <taxon>rosids</taxon>
        <taxon>fabids</taxon>
        <taxon>Rosales</taxon>
        <taxon>Cannabaceae</taxon>
        <taxon>Cannabis</taxon>
    </lineage>
</organism>
<keyword evidence="6" id="KW-0695">RNA-directed DNA polymerase</keyword>
<dbReference type="Pfam" id="PF17917">
    <property type="entry name" value="RT_RNaseH"/>
    <property type="match status" value="1"/>
</dbReference>
<dbReference type="InterPro" id="IPR012337">
    <property type="entry name" value="RNaseH-like_sf"/>
</dbReference>
<keyword evidence="3" id="KW-0540">Nuclease</keyword>
<dbReference type="Gramene" id="evm.model.08.593">
    <property type="protein sequence ID" value="cds.evm.model.08.593"/>
    <property type="gene ID" value="evm.TU.08.593"/>
</dbReference>
<dbReference type="EnsemblPlants" id="evm.model.08.593">
    <property type="protein sequence ID" value="cds.evm.model.08.593"/>
    <property type="gene ID" value="evm.TU.08.593"/>
</dbReference>
<dbReference type="Gene3D" id="3.30.420.10">
    <property type="entry name" value="Ribonuclease H-like superfamily/Ribonuclease H"/>
    <property type="match status" value="1"/>
</dbReference>
<dbReference type="Gene3D" id="1.10.340.70">
    <property type="match status" value="1"/>
</dbReference>
<dbReference type="InterPro" id="IPR001584">
    <property type="entry name" value="Integrase_cat-core"/>
</dbReference>
<accession>A0A803QBR6</accession>
<reference evidence="8" key="1">
    <citation type="submission" date="2018-11" db="EMBL/GenBank/DDBJ databases">
        <authorList>
            <person name="Grassa J C."/>
        </authorList>
    </citation>
    <scope>NUCLEOTIDE SEQUENCE [LARGE SCALE GENOMIC DNA]</scope>
</reference>
<evidence type="ECO:0000256" key="4">
    <source>
        <dbReference type="ARBA" id="ARBA00022759"/>
    </source>
</evidence>
<keyword evidence="2" id="KW-0548">Nucleotidyltransferase</keyword>
<dbReference type="OMA" id="IPAPHAC"/>
<evidence type="ECO:0000313" key="9">
    <source>
        <dbReference type="Proteomes" id="UP000596661"/>
    </source>
</evidence>
<feature type="domain" description="Integrase catalytic" evidence="7">
    <location>
        <begin position="208"/>
        <end position="377"/>
    </location>
</feature>
<dbReference type="CDD" id="cd09274">
    <property type="entry name" value="RNase_HI_RT_Ty3"/>
    <property type="match status" value="1"/>
</dbReference>
<evidence type="ECO:0000256" key="3">
    <source>
        <dbReference type="ARBA" id="ARBA00022722"/>
    </source>
</evidence>
<keyword evidence="4" id="KW-0255">Endonuclease</keyword>
<dbReference type="GO" id="GO:0003964">
    <property type="term" value="F:RNA-directed DNA polymerase activity"/>
    <property type="evidence" value="ECO:0007669"/>
    <property type="project" value="UniProtKB-KW"/>
</dbReference>
<evidence type="ECO:0000259" key="7">
    <source>
        <dbReference type="PROSITE" id="PS50994"/>
    </source>
</evidence>
<keyword evidence="9" id="KW-1185">Reference proteome</keyword>
<dbReference type="PROSITE" id="PS50994">
    <property type="entry name" value="INTEGRASE"/>
    <property type="match status" value="1"/>
</dbReference>
<evidence type="ECO:0000313" key="8">
    <source>
        <dbReference type="EnsemblPlants" id="cds.evm.model.08.593"/>
    </source>
</evidence>